<dbReference type="SUPFAM" id="SSF52777">
    <property type="entry name" value="CoA-dependent acyltransferases"/>
    <property type="match status" value="2"/>
</dbReference>
<dbReference type="GO" id="GO:0016746">
    <property type="term" value="F:acyltransferase activity"/>
    <property type="evidence" value="ECO:0007669"/>
    <property type="project" value="UniProtKB-KW"/>
</dbReference>
<name>A0A428ZJD1_KIBAR</name>
<protein>
    <recommendedName>
        <fullName evidence="6">Phthiocerol/phthiodiolone dimycocerosyl transferase</fullName>
        <ecNumber evidence="5">2.3.1.282</ecNumber>
    </recommendedName>
    <alternativeName>
        <fullName evidence="11">Acyltransferase PapA5</fullName>
    </alternativeName>
    <alternativeName>
        <fullName evidence="9">Phthiocerol/phthiodiolone O-acyltransferase</fullName>
    </alternativeName>
    <alternativeName>
        <fullName evidence="10">Polyketide synthase-associated protein A5</fullName>
    </alternativeName>
</protein>
<dbReference type="Pfam" id="PF16911">
    <property type="entry name" value="PapA_C"/>
    <property type="match status" value="1"/>
</dbReference>
<sequence>METDVSVLERPLNYLELAHLNRVVIMAAEYQGDLEHSAVEYAFRQLCDAYPVLRAHVRGTGQDAVFQVMPDRVPEVIVIDDVPDVLSKVVELPWDAGSSVADLVHVRGEQHGYLALRADHSIVDANAWLEMFRELMRFLADDPEVMPGSSLPLPPAELFHERLGAIPYDRRLFQTANDPALDGSASLISSYITLGEQETSWLRRTARFYRSSVHGLVCGAILAAQRSLAGGSEPAKMFCVSPVDFRSRVDPPVEVLETTNFMLSYAAEVDVSTRSSPVTIGQSIKTQLDEVLTRKEGVRSGTPMADYLGRNLSFALVSNLGVIADFARPDRVSVVDFRVLNTVGDTMFPGHYVWTYQGRLTVLSVLTSRFFSQDEADRLAREITEQLLIVGASS</sequence>
<evidence type="ECO:0000313" key="14">
    <source>
        <dbReference type="Proteomes" id="UP000287547"/>
    </source>
</evidence>
<dbReference type="EMBL" id="QHKI01000005">
    <property type="protein sequence ID" value="RSM88050.1"/>
    <property type="molecule type" value="Genomic_DNA"/>
</dbReference>
<dbReference type="Gene3D" id="3.30.559.10">
    <property type="entry name" value="Chloramphenicol acetyltransferase-like domain"/>
    <property type="match status" value="1"/>
</dbReference>
<dbReference type="Proteomes" id="UP000287547">
    <property type="component" value="Unassembled WGS sequence"/>
</dbReference>
<dbReference type="Gene3D" id="3.30.559.30">
    <property type="entry name" value="Nonribosomal peptide synthetase, condensation domain"/>
    <property type="match status" value="1"/>
</dbReference>
<comment type="similarity">
    <text evidence="4">Belongs to the acyltransferase PapA5 family.</text>
</comment>
<evidence type="ECO:0000256" key="1">
    <source>
        <dbReference type="ARBA" id="ARBA00000026"/>
    </source>
</evidence>
<dbReference type="EC" id="2.3.1.282" evidence="5"/>
<evidence type="ECO:0000256" key="2">
    <source>
        <dbReference type="ARBA" id="ARBA00000625"/>
    </source>
</evidence>
<gene>
    <name evidence="13" type="ORF">DMH04_09595</name>
</gene>
<evidence type="ECO:0000256" key="6">
    <source>
        <dbReference type="ARBA" id="ARBA00013449"/>
    </source>
</evidence>
<dbReference type="InterPro" id="IPR031641">
    <property type="entry name" value="PapA_C"/>
</dbReference>
<evidence type="ECO:0000256" key="4">
    <source>
        <dbReference type="ARBA" id="ARBA00006558"/>
    </source>
</evidence>
<dbReference type="InterPro" id="IPR023213">
    <property type="entry name" value="CAT-like_dom_sf"/>
</dbReference>
<evidence type="ECO:0000256" key="7">
    <source>
        <dbReference type="ARBA" id="ARBA00022679"/>
    </source>
</evidence>
<evidence type="ECO:0000256" key="11">
    <source>
        <dbReference type="ARBA" id="ARBA00033407"/>
    </source>
</evidence>
<comment type="catalytic activity">
    <reaction evidence="3">
        <text>2 a mycocerosyl-[mycocerosic acid synthase] + a phthiodiolone = a dimycocerosyl phthiodiolone + 2 holo-[mycocerosic acid synthase].</text>
        <dbReference type="EC" id="2.3.1.282"/>
    </reaction>
</comment>
<evidence type="ECO:0000256" key="10">
    <source>
        <dbReference type="ARBA" id="ARBA00032317"/>
    </source>
</evidence>
<accession>A0A428ZJD1</accession>
<reference evidence="13 14" key="1">
    <citation type="submission" date="2018-05" db="EMBL/GenBank/DDBJ databases">
        <title>Evolution of GPA BGCs.</title>
        <authorList>
            <person name="Waglechner N."/>
            <person name="Wright G.D."/>
        </authorList>
    </citation>
    <scope>NUCLEOTIDE SEQUENCE [LARGE SCALE GENOMIC DNA]</scope>
    <source>
        <strain evidence="13 14">A82846</strain>
    </source>
</reference>
<evidence type="ECO:0000256" key="3">
    <source>
        <dbReference type="ARBA" id="ARBA00001907"/>
    </source>
</evidence>
<comment type="catalytic activity">
    <reaction evidence="2">
        <text>2 a mycocerosyl-[mycocerosic acid synthase] + a phenolphthiocerol = a dimycocerosyl phenolphthiocerol + 2 holo-[mycocerosic acid synthase].</text>
        <dbReference type="EC" id="2.3.1.282"/>
    </reaction>
</comment>
<comment type="caution">
    <text evidence="13">The sequence shown here is derived from an EMBL/GenBank/DDBJ whole genome shotgun (WGS) entry which is preliminary data.</text>
</comment>
<dbReference type="AlphaFoldDB" id="A0A428ZJD1"/>
<evidence type="ECO:0000256" key="8">
    <source>
        <dbReference type="ARBA" id="ARBA00023315"/>
    </source>
</evidence>
<evidence type="ECO:0000256" key="5">
    <source>
        <dbReference type="ARBA" id="ARBA00012866"/>
    </source>
</evidence>
<comment type="catalytic activity">
    <reaction evidence="1">
        <text>2 a mycocerosyl-[mycocerosic acid synthase] + a phthiocerol = a dimycocerosyl phthiocerol + 2 holo-[mycocerosic acid synthase].</text>
        <dbReference type="EC" id="2.3.1.282"/>
    </reaction>
</comment>
<evidence type="ECO:0000259" key="12">
    <source>
        <dbReference type="Pfam" id="PF16911"/>
    </source>
</evidence>
<evidence type="ECO:0000313" key="13">
    <source>
        <dbReference type="EMBL" id="RSM88050.1"/>
    </source>
</evidence>
<keyword evidence="7" id="KW-0808">Transferase</keyword>
<keyword evidence="8" id="KW-0012">Acyltransferase</keyword>
<organism evidence="13 14">
    <name type="scientific">Kibdelosporangium aridum</name>
    <dbReference type="NCBI Taxonomy" id="2030"/>
    <lineage>
        <taxon>Bacteria</taxon>
        <taxon>Bacillati</taxon>
        <taxon>Actinomycetota</taxon>
        <taxon>Actinomycetes</taxon>
        <taxon>Pseudonocardiales</taxon>
        <taxon>Pseudonocardiaceae</taxon>
        <taxon>Kibdelosporangium</taxon>
    </lineage>
</organism>
<feature type="domain" description="Phthiocerol/phthiodiolone dimycocerosyl transferase C-terminal" evidence="12">
    <location>
        <begin position="190"/>
        <end position="362"/>
    </location>
</feature>
<proteinExistence type="inferred from homology"/>
<evidence type="ECO:0000256" key="9">
    <source>
        <dbReference type="ARBA" id="ARBA00030465"/>
    </source>
</evidence>
<dbReference type="OrthoDB" id="3318646at2"/>